<proteinExistence type="predicted"/>
<reference evidence="2" key="1">
    <citation type="submission" date="2018-10" db="EMBL/GenBank/DDBJ databases">
        <title>Schaedlerella arabinophila gen. nov. sp. nov., isolated from the mouse intestinal tract and comparative analysis with the genome of the closely related altered Schaedler flora strain ASF502.</title>
        <authorList>
            <person name="Miyake S."/>
            <person name="Soh M."/>
            <person name="Seedorf H."/>
        </authorList>
    </citation>
    <scope>NUCLEOTIDE SEQUENCE [LARGE SCALE GENOMIC DNA]</scope>
    <source>
        <strain evidence="2">DSM 106076</strain>
    </source>
</reference>
<keyword evidence="1" id="KW-1133">Transmembrane helix</keyword>
<feature type="transmembrane region" description="Helical" evidence="1">
    <location>
        <begin position="35"/>
        <end position="54"/>
    </location>
</feature>
<dbReference type="Pfam" id="PF16431">
    <property type="entry name" value="DUF5028"/>
    <property type="match status" value="1"/>
</dbReference>
<accession>A0A3R8LD15</accession>
<protein>
    <submittedName>
        <fullName evidence="2">DUF5028 domain-containing protein</fullName>
    </submittedName>
</protein>
<organism evidence="2 3">
    <name type="scientific">Schaedlerella arabinosiphila</name>
    <dbReference type="NCBI Taxonomy" id="2044587"/>
    <lineage>
        <taxon>Bacteria</taxon>
        <taxon>Bacillati</taxon>
        <taxon>Bacillota</taxon>
        <taxon>Clostridia</taxon>
        <taxon>Lachnospirales</taxon>
        <taxon>Lachnospiraceae</taxon>
        <taxon>Schaedlerella</taxon>
    </lineage>
</organism>
<keyword evidence="1" id="KW-0812">Transmembrane</keyword>
<dbReference type="Proteomes" id="UP000274920">
    <property type="component" value="Unassembled WGS sequence"/>
</dbReference>
<dbReference type="InterPro" id="IPR032209">
    <property type="entry name" value="DUF5028"/>
</dbReference>
<keyword evidence="1" id="KW-0472">Membrane</keyword>
<name>A0A3R8LD15_9FIRM</name>
<evidence type="ECO:0000313" key="2">
    <source>
        <dbReference type="EMBL" id="RRK30677.1"/>
    </source>
</evidence>
<keyword evidence="3" id="KW-1185">Reference proteome</keyword>
<evidence type="ECO:0000313" key="3">
    <source>
        <dbReference type="Proteomes" id="UP000274920"/>
    </source>
</evidence>
<evidence type="ECO:0000256" key="1">
    <source>
        <dbReference type="SAM" id="Phobius"/>
    </source>
</evidence>
<gene>
    <name evidence="2" type="ORF">EBB54_04260</name>
</gene>
<sequence length="221" mass="24545">MRSSGWMRAGLWNTCAWTVHSETEKGERAMRKKRIAAVVIMLCMIGLYGARVYAVNADISTPGRQIFEKGETVPYGTDYNISEGDSCEGYTVQALDSRTLSAEEFSREYDVKDMGIADAFYMVKLSVKNESNQHVGEQGVPLGISMLVGTNYSIIPSPALFQAVNPDIPAISFSLQTGTEKEVWLVFQLISGSTPDSEYLEKHPPMLQITQYPNQKLLQLS</sequence>
<comment type="caution">
    <text evidence="2">The sequence shown here is derived from an EMBL/GenBank/DDBJ whole genome shotgun (WGS) entry which is preliminary data.</text>
</comment>
<dbReference type="AlphaFoldDB" id="A0A3R8LD15"/>
<dbReference type="EMBL" id="RHJS01000002">
    <property type="protein sequence ID" value="RRK30677.1"/>
    <property type="molecule type" value="Genomic_DNA"/>
</dbReference>